<evidence type="ECO:0000256" key="2">
    <source>
        <dbReference type="ARBA" id="ARBA00007447"/>
    </source>
</evidence>
<feature type="chain" id="PRO_5042015301" description="Peptidase A1 domain-containing protein" evidence="5">
    <location>
        <begin position="24"/>
        <end position="435"/>
    </location>
</feature>
<dbReference type="Pfam" id="PF14541">
    <property type="entry name" value="TAXi_C"/>
    <property type="match status" value="1"/>
</dbReference>
<dbReference type="Gene3D" id="2.40.70.10">
    <property type="entry name" value="Acid Proteases"/>
    <property type="match status" value="2"/>
</dbReference>
<comment type="subcellular location">
    <subcellularLocation>
        <location evidence="1">Secreted</location>
        <location evidence="1">Extracellular space</location>
    </subcellularLocation>
</comment>
<gene>
    <name evidence="7" type="ORF">C2S53_019423</name>
</gene>
<feature type="signal peptide" evidence="5">
    <location>
        <begin position="1"/>
        <end position="23"/>
    </location>
</feature>
<comment type="similarity">
    <text evidence="2">Belongs to the peptidase A1 family.</text>
</comment>
<accession>A0AAD4PB74</accession>
<dbReference type="FunFam" id="2.40.70.10:FF:000041">
    <property type="entry name" value="Basic 7S globulin"/>
    <property type="match status" value="1"/>
</dbReference>
<evidence type="ECO:0000256" key="4">
    <source>
        <dbReference type="ARBA" id="ARBA00022729"/>
    </source>
</evidence>
<dbReference type="SUPFAM" id="SSF50630">
    <property type="entry name" value="Acid proteases"/>
    <property type="match status" value="1"/>
</dbReference>
<organism evidence="7 8">
    <name type="scientific">Perilla frutescens var. hirtella</name>
    <name type="common">Perilla citriodora</name>
    <name type="synonym">Perilla setoyensis</name>
    <dbReference type="NCBI Taxonomy" id="608512"/>
    <lineage>
        <taxon>Eukaryota</taxon>
        <taxon>Viridiplantae</taxon>
        <taxon>Streptophyta</taxon>
        <taxon>Embryophyta</taxon>
        <taxon>Tracheophyta</taxon>
        <taxon>Spermatophyta</taxon>
        <taxon>Magnoliopsida</taxon>
        <taxon>eudicotyledons</taxon>
        <taxon>Gunneridae</taxon>
        <taxon>Pentapetalae</taxon>
        <taxon>asterids</taxon>
        <taxon>lamiids</taxon>
        <taxon>Lamiales</taxon>
        <taxon>Lamiaceae</taxon>
        <taxon>Nepetoideae</taxon>
        <taxon>Elsholtzieae</taxon>
        <taxon>Perilla</taxon>
    </lineage>
</organism>
<dbReference type="InterPro" id="IPR033121">
    <property type="entry name" value="PEPTIDASE_A1"/>
</dbReference>
<dbReference type="GO" id="GO:0005576">
    <property type="term" value="C:extracellular region"/>
    <property type="evidence" value="ECO:0007669"/>
    <property type="project" value="UniProtKB-SubCell"/>
</dbReference>
<dbReference type="EMBL" id="SDAM02000055">
    <property type="protein sequence ID" value="KAH6833859.1"/>
    <property type="molecule type" value="Genomic_DNA"/>
</dbReference>
<evidence type="ECO:0000256" key="1">
    <source>
        <dbReference type="ARBA" id="ARBA00004239"/>
    </source>
</evidence>
<dbReference type="PROSITE" id="PS51767">
    <property type="entry name" value="PEPTIDASE_A1"/>
    <property type="match status" value="1"/>
</dbReference>
<comment type="caution">
    <text evidence="7">The sequence shown here is derived from an EMBL/GenBank/DDBJ whole genome shotgun (WGS) entry which is preliminary data.</text>
</comment>
<dbReference type="InterPro" id="IPR032861">
    <property type="entry name" value="TAXi_N"/>
</dbReference>
<dbReference type="AlphaFoldDB" id="A0AAD4PB74"/>
<evidence type="ECO:0000256" key="5">
    <source>
        <dbReference type="SAM" id="SignalP"/>
    </source>
</evidence>
<name>A0AAD4PB74_PERFH</name>
<dbReference type="InterPro" id="IPR032799">
    <property type="entry name" value="TAXi_C"/>
</dbReference>
<evidence type="ECO:0000256" key="3">
    <source>
        <dbReference type="ARBA" id="ARBA00022525"/>
    </source>
</evidence>
<proteinExistence type="inferred from homology"/>
<feature type="domain" description="Peptidase A1" evidence="6">
    <location>
        <begin position="45"/>
        <end position="419"/>
    </location>
</feature>
<reference evidence="7 8" key="1">
    <citation type="journal article" date="2021" name="Nat. Commun.">
        <title>Incipient diploidization of the medicinal plant Perilla within 10,000 years.</title>
        <authorList>
            <person name="Zhang Y."/>
            <person name="Shen Q."/>
            <person name="Leng L."/>
            <person name="Zhang D."/>
            <person name="Chen S."/>
            <person name="Shi Y."/>
            <person name="Ning Z."/>
            <person name="Chen S."/>
        </authorList>
    </citation>
    <scope>NUCLEOTIDE SEQUENCE [LARGE SCALE GENOMIC DNA]</scope>
    <source>
        <strain evidence="8">cv. PC099</strain>
    </source>
</reference>
<evidence type="ECO:0000313" key="7">
    <source>
        <dbReference type="EMBL" id="KAH6833859.1"/>
    </source>
</evidence>
<dbReference type="PANTHER" id="PTHR47965">
    <property type="entry name" value="ASPARTYL PROTEASE-RELATED"/>
    <property type="match status" value="1"/>
</dbReference>
<keyword evidence="4 5" id="KW-0732">Signal</keyword>
<keyword evidence="3" id="KW-0964">Secreted</keyword>
<dbReference type="GO" id="GO:0006508">
    <property type="term" value="P:proteolysis"/>
    <property type="evidence" value="ECO:0007669"/>
    <property type="project" value="InterPro"/>
</dbReference>
<dbReference type="GO" id="GO:0004190">
    <property type="term" value="F:aspartic-type endopeptidase activity"/>
    <property type="evidence" value="ECO:0007669"/>
    <property type="project" value="InterPro"/>
</dbReference>
<dbReference type="Pfam" id="PF14543">
    <property type="entry name" value="TAXi_N"/>
    <property type="match status" value="1"/>
</dbReference>
<dbReference type="Proteomes" id="UP001190926">
    <property type="component" value="Unassembled WGS sequence"/>
</dbReference>
<keyword evidence="8" id="KW-1185">Reference proteome</keyword>
<dbReference type="PANTHER" id="PTHR47965:SF68">
    <property type="entry name" value="BASIC 7S GLOBULIN-LIKE"/>
    <property type="match status" value="1"/>
</dbReference>
<dbReference type="InterPro" id="IPR021109">
    <property type="entry name" value="Peptidase_aspartic_dom_sf"/>
</dbReference>
<dbReference type="InterPro" id="IPR001461">
    <property type="entry name" value="Aspartic_peptidase_A1"/>
</dbReference>
<protein>
    <recommendedName>
        <fullName evidence="6">Peptidase A1 domain-containing protein</fullName>
    </recommendedName>
</protein>
<evidence type="ECO:0000313" key="8">
    <source>
        <dbReference type="Proteomes" id="UP001190926"/>
    </source>
</evidence>
<evidence type="ECO:0000259" key="6">
    <source>
        <dbReference type="PROSITE" id="PS51767"/>
    </source>
</evidence>
<sequence>MASSTLPILIISSLFILSSFSNAQTPPKPKAFIFPIKKDDTTNQYYTTIQIGSKTTTFNVVVDLGGKFLWFNSNDYFSAAASYRPILCGTRQCRVADGAGCVFCFLSPPVPGCTNNTCSVYALNPFTGTQGYSGLGQDVLHVSSTRGDHYRVNNFPFQFSDPVLREGLAAPTAGLVGLGRTKISLPAQLASAFKIPEKFALCIPSSGNSGNMIVGQTGAYSNPFQQISESLFTTPLIKNPVSTDQNEVIGNFTAEYFIGVKSIRVGQTPLSLNKTLLSMDRKTGGGGTSIRTVRAYTSLHRSMYVALVNEFVKAAEAKNIKRVASVAPFGACFDSNTITSSKSGGDVPTIDLILQNEKVYWRIYGSNSMVRVSERVMCLAFVEGQPNLTGPTTAIVVGGYQLENHLMEIDLASSKLRFSSSLLLHDTSCSHFGAA</sequence>